<name>A0A2V4BC15_9PSEU</name>
<dbReference type="OrthoDB" id="123261at2"/>
<dbReference type="RefSeq" id="WP_112279617.1">
    <property type="nucleotide sequence ID" value="NZ_MASW01000001.1"/>
</dbReference>
<reference evidence="3 4" key="1">
    <citation type="submission" date="2016-07" db="EMBL/GenBank/DDBJ databases">
        <title>Draft genome sequence of Prauserella muralis DSM 45305, isolated from a mould-covered wall in an indoor environment.</title>
        <authorList>
            <person name="Ruckert C."/>
            <person name="Albersmeier A."/>
            <person name="Jiang C.-L."/>
            <person name="Jiang Y."/>
            <person name="Kalinowski J."/>
            <person name="Schneider O."/>
            <person name="Winkler A."/>
            <person name="Zotchev S.B."/>
        </authorList>
    </citation>
    <scope>NUCLEOTIDE SEQUENCE [LARGE SCALE GENOMIC DNA]</scope>
    <source>
        <strain evidence="3 4">DSM 45305</strain>
    </source>
</reference>
<dbReference type="Proteomes" id="UP000249915">
    <property type="component" value="Unassembled WGS sequence"/>
</dbReference>
<dbReference type="Pfam" id="PF11755">
    <property type="entry name" value="DUF3311"/>
    <property type="match status" value="1"/>
</dbReference>
<accession>A0A2V4BC15</accession>
<feature type="region of interest" description="Disordered" evidence="1">
    <location>
        <begin position="73"/>
        <end position="92"/>
    </location>
</feature>
<evidence type="ECO:0000256" key="2">
    <source>
        <dbReference type="SAM" id="Phobius"/>
    </source>
</evidence>
<feature type="transmembrane region" description="Helical" evidence="2">
    <location>
        <begin position="12"/>
        <end position="33"/>
    </location>
</feature>
<organism evidence="3 4">
    <name type="scientific">Prauserella muralis</name>
    <dbReference type="NCBI Taxonomy" id="588067"/>
    <lineage>
        <taxon>Bacteria</taxon>
        <taxon>Bacillati</taxon>
        <taxon>Actinomycetota</taxon>
        <taxon>Actinomycetes</taxon>
        <taxon>Pseudonocardiales</taxon>
        <taxon>Pseudonocardiaceae</taxon>
        <taxon>Prauserella</taxon>
    </lineage>
</organism>
<evidence type="ECO:0000313" key="3">
    <source>
        <dbReference type="EMBL" id="PXY31589.1"/>
    </source>
</evidence>
<comment type="caution">
    <text evidence="3">The sequence shown here is derived from an EMBL/GenBank/DDBJ whole genome shotgun (WGS) entry which is preliminary data.</text>
</comment>
<gene>
    <name evidence="3" type="ORF">BAY60_04265</name>
</gene>
<dbReference type="InterPro" id="IPR021741">
    <property type="entry name" value="DUF3311"/>
</dbReference>
<evidence type="ECO:0000313" key="4">
    <source>
        <dbReference type="Proteomes" id="UP000249915"/>
    </source>
</evidence>
<dbReference type="EMBL" id="MASW01000001">
    <property type="protein sequence ID" value="PXY31589.1"/>
    <property type="molecule type" value="Genomic_DNA"/>
</dbReference>
<keyword evidence="4" id="KW-1185">Reference proteome</keyword>
<keyword evidence="2" id="KW-0812">Transmembrane</keyword>
<dbReference type="AlphaFoldDB" id="A0A2V4BC15"/>
<feature type="transmembrane region" description="Helical" evidence="2">
    <location>
        <begin position="45"/>
        <end position="67"/>
    </location>
</feature>
<evidence type="ECO:0000256" key="1">
    <source>
        <dbReference type="SAM" id="MobiDB-lite"/>
    </source>
</evidence>
<keyword evidence="2" id="KW-0472">Membrane</keyword>
<keyword evidence="2" id="KW-1133">Transmembrane helix</keyword>
<protein>
    <submittedName>
        <fullName evidence="3">Uncharacterized protein</fullName>
    </submittedName>
</protein>
<feature type="compositionally biased region" description="Acidic residues" evidence="1">
    <location>
        <begin position="81"/>
        <end position="92"/>
    </location>
</feature>
<sequence length="92" mass="10140">MATPRRGTGAGLRFSPWNLLLIIPLWILCTPLYNRATPELFGMPFFYWFQFVGIAVGVACTAVVYVMTRETPTVPARGEGTDVDDLDEGSAL</sequence>
<proteinExistence type="predicted"/>